<comment type="caution">
    <text evidence="2">The sequence shown here is derived from an EMBL/GenBank/DDBJ whole genome shotgun (WGS) entry which is preliminary data.</text>
</comment>
<organism evidence="2 3">
    <name type="scientific">Artemisia annua</name>
    <name type="common">Sweet wormwood</name>
    <dbReference type="NCBI Taxonomy" id="35608"/>
    <lineage>
        <taxon>Eukaryota</taxon>
        <taxon>Viridiplantae</taxon>
        <taxon>Streptophyta</taxon>
        <taxon>Embryophyta</taxon>
        <taxon>Tracheophyta</taxon>
        <taxon>Spermatophyta</taxon>
        <taxon>Magnoliopsida</taxon>
        <taxon>eudicotyledons</taxon>
        <taxon>Gunneridae</taxon>
        <taxon>Pentapetalae</taxon>
        <taxon>asterids</taxon>
        <taxon>campanulids</taxon>
        <taxon>Asterales</taxon>
        <taxon>Asteraceae</taxon>
        <taxon>Asteroideae</taxon>
        <taxon>Anthemideae</taxon>
        <taxon>Artemisiinae</taxon>
        <taxon>Artemisia</taxon>
    </lineage>
</organism>
<dbReference type="InterPro" id="IPR026960">
    <property type="entry name" value="RVT-Znf"/>
</dbReference>
<keyword evidence="2" id="KW-0548">Nucleotidyltransferase</keyword>
<name>A0A2U1MY11_ARTAN</name>
<accession>A0A2U1MY11</accession>
<reference evidence="2 3" key="1">
    <citation type="journal article" date="2018" name="Mol. Plant">
        <title>The genome of Artemisia annua provides insight into the evolution of Asteraceae family and artemisinin biosynthesis.</title>
        <authorList>
            <person name="Shen Q."/>
            <person name="Zhang L."/>
            <person name="Liao Z."/>
            <person name="Wang S."/>
            <person name="Yan T."/>
            <person name="Shi P."/>
            <person name="Liu M."/>
            <person name="Fu X."/>
            <person name="Pan Q."/>
            <person name="Wang Y."/>
            <person name="Lv Z."/>
            <person name="Lu X."/>
            <person name="Zhang F."/>
            <person name="Jiang W."/>
            <person name="Ma Y."/>
            <person name="Chen M."/>
            <person name="Hao X."/>
            <person name="Li L."/>
            <person name="Tang Y."/>
            <person name="Lv G."/>
            <person name="Zhou Y."/>
            <person name="Sun X."/>
            <person name="Brodelius P.E."/>
            <person name="Rose J.K.C."/>
            <person name="Tang K."/>
        </authorList>
    </citation>
    <scope>NUCLEOTIDE SEQUENCE [LARGE SCALE GENOMIC DNA]</scope>
    <source>
        <strain evidence="3">cv. Huhao1</strain>
        <tissue evidence="2">Leaf</tissue>
    </source>
</reference>
<keyword evidence="2" id="KW-0695">RNA-directed DNA polymerase</keyword>
<sequence>MWSDLSPLRDMLTPREIVRAGLSLKDSVYDVIENSNWKWPAEWLPKYPTLFTLPVPTILHDTNDTLVWRDLDGNHRRFSVACAWESLRTRADVVEWFHIPWFSHCIPRQAIHLWLVIRQKLKTQDRLRESDVGPDVDLSLISCLLCETVPDTHPHLFFECPFSMQVWFQVRGLSGMDSIPPLLEDVITFLIPISKGRSVASIISRLILAATTYDIWLERNTRLFKRKKSAVAEVVQVIVSNVRLKLVTFKFKKLTLRSRSMLDSWKIPSACLIHEGRFRYWIYEAAWPVRCTGFVHHKESPVLQGSCVFSYYMLSFDRGHSTKLTKFVLVSFVNRTVSRKNVSNT</sequence>
<dbReference type="AlphaFoldDB" id="A0A2U1MY11"/>
<dbReference type="PANTHER" id="PTHR33116:SF76">
    <property type="entry name" value="DUF4283 DOMAIN-CONTAINING PROTEIN"/>
    <property type="match status" value="1"/>
</dbReference>
<evidence type="ECO:0000313" key="3">
    <source>
        <dbReference type="Proteomes" id="UP000245207"/>
    </source>
</evidence>
<evidence type="ECO:0000259" key="1">
    <source>
        <dbReference type="Pfam" id="PF13966"/>
    </source>
</evidence>
<dbReference type="PANTHER" id="PTHR33116">
    <property type="entry name" value="REVERSE TRANSCRIPTASE ZINC-BINDING DOMAIN-CONTAINING PROTEIN-RELATED-RELATED"/>
    <property type="match status" value="1"/>
</dbReference>
<evidence type="ECO:0000313" key="2">
    <source>
        <dbReference type="EMBL" id="PWA66140.1"/>
    </source>
</evidence>
<feature type="domain" description="Reverse transcriptase zinc-binding" evidence="1">
    <location>
        <begin position="78"/>
        <end position="167"/>
    </location>
</feature>
<keyword evidence="2" id="KW-0808">Transferase</keyword>
<dbReference type="STRING" id="35608.A0A2U1MY11"/>
<proteinExistence type="predicted"/>
<dbReference type="EMBL" id="PKPP01004096">
    <property type="protein sequence ID" value="PWA66140.1"/>
    <property type="molecule type" value="Genomic_DNA"/>
</dbReference>
<protein>
    <submittedName>
        <fullName evidence="2">Reverse transcriptase domain, Reverse transcriptase zinc-binding domain protein</fullName>
    </submittedName>
</protein>
<dbReference type="OrthoDB" id="1937542at2759"/>
<dbReference type="GO" id="GO:0003964">
    <property type="term" value="F:RNA-directed DNA polymerase activity"/>
    <property type="evidence" value="ECO:0007669"/>
    <property type="project" value="UniProtKB-KW"/>
</dbReference>
<dbReference type="Pfam" id="PF13966">
    <property type="entry name" value="zf-RVT"/>
    <property type="match status" value="1"/>
</dbReference>
<keyword evidence="3" id="KW-1185">Reference proteome</keyword>
<dbReference type="Proteomes" id="UP000245207">
    <property type="component" value="Unassembled WGS sequence"/>
</dbReference>
<gene>
    <name evidence="2" type="ORF">CTI12_AA230200</name>
</gene>